<organism evidence="3 4">
    <name type="scientific">Vitis vinifera</name>
    <name type="common">Grape</name>
    <dbReference type="NCBI Taxonomy" id="29760"/>
    <lineage>
        <taxon>Eukaryota</taxon>
        <taxon>Viridiplantae</taxon>
        <taxon>Streptophyta</taxon>
        <taxon>Embryophyta</taxon>
        <taxon>Tracheophyta</taxon>
        <taxon>Spermatophyta</taxon>
        <taxon>Magnoliopsida</taxon>
        <taxon>eudicotyledons</taxon>
        <taxon>Gunneridae</taxon>
        <taxon>Pentapetalae</taxon>
        <taxon>rosids</taxon>
        <taxon>Vitales</taxon>
        <taxon>Vitaceae</taxon>
        <taxon>Viteae</taxon>
        <taxon>Vitis</taxon>
    </lineage>
</organism>
<dbReference type="Pfam" id="PF00078">
    <property type="entry name" value="RVT_1"/>
    <property type="match status" value="1"/>
</dbReference>
<dbReference type="AlphaFoldDB" id="A0A438JQH0"/>
<evidence type="ECO:0000313" key="3">
    <source>
        <dbReference type="EMBL" id="RVX11175.1"/>
    </source>
</evidence>
<dbReference type="InterPro" id="IPR043502">
    <property type="entry name" value="DNA/RNA_pol_sf"/>
</dbReference>
<proteinExistence type="predicted"/>
<evidence type="ECO:0000313" key="4">
    <source>
        <dbReference type="Proteomes" id="UP000288805"/>
    </source>
</evidence>
<comment type="caution">
    <text evidence="3">The sequence shown here is derived from an EMBL/GenBank/DDBJ whole genome shotgun (WGS) entry which is preliminary data.</text>
</comment>
<name>A0A438JQH0_VITVI</name>
<dbReference type="Gene3D" id="1.10.8.270">
    <property type="entry name" value="putative rabgap domain of human tbc1 domain family member 14 like domains"/>
    <property type="match status" value="1"/>
</dbReference>
<evidence type="ECO:0000259" key="2">
    <source>
        <dbReference type="PROSITE" id="PS50878"/>
    </source>
</evidence>
<dbReference type="EMBL" id="QGNW01000032">
    <property type="protein sequence ID" value="RVX11175.1"/>
    <property type="molecule type" value="Genomic_DNA"/>
</dbReference>
<dbReference type="PROSITE" id="PS50878">
    <property type="entry name" value="RT_POL"/>
    <property type="match status" value="1"/>
</dbReference>
<dbReference type="Proteomes" id="UP000288805">
    <property type="component" value="Unassembled WGS sequence"/>
</dbReference>
<dbReference type="SUPFAM" id="SSF47923">
    <property type="entry name" value="Ypt/Rab-GAP domain of gyp1p"/>
    <property type="match status" value="2"/>
</dbReference>
<dbReference type="InterPro" id="IPR000195">
    <property type="entry name" value="Rab-GAP-TBC_dom"/>
</dbReference>
<dbReference type="InterPro" id="IPR035969">
    <property type="entry name" value="Rab-GAP_TBC_sf"/>
</dbReference>
<dbReference type="InterPro" id="IPR026960">
    <property type="entry name" value="RVT-Znf"/>
</dbReference>
<dbReference type="Pfam" id="PF13966">
    <property type="entry name" value="zf-RVT"/>
    <property type="match status" value="1"/>
</dbReference>
<evidence type="ECO:0000259" key="1">
    <source>
        <dbReference type="PROSITE" id="PS50086"/>
    </source>
</evidence>
<dbReference type="PANTHER" id="PTHR33116:SF78">
    <property type="entry name" value="OS12G0587133 PROTEIN"/>
    <property type="match status" value="1"/>
</dbReference>
<feature type="domain" description="Reverse transcriptase" evidence="2">
    <location>
        <begin position="1"/>
        <end position="281"/>
    </location>
</feature>
<dbReference type="CDD" id="cd01650">
    <property type="entry name" value="RT_nLTR_like"/>
    <property type="match status" value="1"/>
</dbReference>
<dbReference type="SUPFAM" id="SSF56672">
    <property type="entry name" value="DNA/RNA polymerases"/>
    <property type="match status" value="1"/>
</dbReference>
<protein>
    <submittedName>
        <fullName evidence="3">Putative ribonuclease H protein</fullName>
    </submittedName>
</protein>
<feature type="domain" description="Rab-GAP TBC" evidence="1">
    <location>
        <begin position="642"/>
        <end position="790"/>
    </location>
</feature>
<dbReference type="Pfam" id="PF00566">
    <property type="entry name" value="RabGAP-TBC"/>
    <property type="match status" value="1"/>
</dbReference>
<accession>A0A438JQH0</accession>
<dbReference type="PANTHER" id="PTHR33116">
    <property type="entry name" value="REVERSE TRANSCRIPTASE ZINC-BINDING DOMAIN-CONTAINING PROTEIN-RELATED-RELATED"/>
    <property type="match status" value="1"/>
</dbReference>
<reference evidence="3 4" key="1">
    <citation type="journal article" date="2018" name="PLoS Genet.">
        <title>Population sequencing reveals clonal diversity and ancestral inbreeding in the grapevine cultivar Chardonnay.</title>
        <authorList>
            <person name="Roach M.J."/>
            <person name="Johnson D.L."/>
            <person name="Bohlmann J."/>
            <person name="van Vuuren H.J."/>
            <person name="Jones S.J."/>
            <person name="Pretorius I.S."/>
            <person name="Schmidt S.A."/>
            <person name="Borneman A.R."/>
        </authorList>
    </citation>
    <scope>NUCLEOTIDE SEQUENCE [LARGE SCALE GENOMIC DNA]</scope>
    <source>
        <strain evidence="4">cv. Chardonnay</strain>
        <tissue evidence="3">Leaf</tissue>
    </source>
</reference>
<sequence>MDSKALRKRIFYGGIEHSLRKEVWTFLLGYHAYDSTSAEREYLVSIKKSEYETVKQQWQELYDQKSFAKSLNATFLVIIPKKDKVVSVDQNAFVRGRQILDASLIANEHQLEFPFEGLEKMGFGSRWMDWMWWCFSTAKFSVLINGAPAGFFSSSKGLRQGDPISPYLFILGMEVLSALIRRAVQGNFISGCRLRGRGEEEIMVSHLLFADDTIIFCEASKDQLTHLGWILAWFEAASGLRINLAKSELIPVGEIDNVEEMAVELGCRNGSFPVKYLGLPLGARHKALPMWDGVEERMRRRLARWKRQYLSKGGRITLIKSTLVSIPIYQMSIFRMPKSVVKRLEKLQRDFLWGGGNTARKIHLVNWKVVCTQKDKGGLGIRRMGSLNKALLGKWIWRFAVEKDVLWKKVIGVKHGLEGGGLEIQGSPGACWSGSLEGDFKGDGLVLEQHEVQALSQAFPQIFALAACRNAAVDEVWDPRLGQGGWNLSLVRDSNDWELGLIEDLLFLLRDIRVTPEEDSVLWKGGDSDSFRIRGAYNLLAAPNPLVFPGKNIWVDMVPSKVAFFAWEATWEKILTLDRLQVHGWQLPNCCFLCGCEEENVNHILLHCTVVRTLWDIAFALFGIQWVFPERVKEALFCLQGSFVGKKRKKIWKSIPLCIFWTGRGVLFTSRLLGVDSGPLRAGEVFLLLFLWPWGCLSISPEQAKRFTKFRERKGLIEKDVVRTDRSLSFYDGDDNPNVYLLRDILLTYSFYNFDLGYCQAYPPTHTGNLEDWWNPETTLLCNSDLKASK</sequence>
<dbReference type="PROSITE" id="PS50086">
    <property type="entry name" value="TBC_RABGAP"/>
    <property type="match status" value="1"/>
</dbReference>
<dbReference type="InterPro" id="IPR000477">
    <property type="entry name" value="RT_dom"/>
</dbReference>
<gene>
    <name evidence="3" type="primary">VvCHDp000001_1076</name>
    <name evidence="3" type="ORF">CK203_013140</name>
</gene>